<organism evidence="3">
    <name type="scientific">Craspedostauros australis</name>
    <dbReference type="NCBI Taxonomy" id="1486917"/>
    <lineage>
        <taxon>Eukaryota</taxon>
        <taxon>Sar</taxon>
        <taxon>Stramenopiles</taxon>
        <taxon>Ochrophyta</taxon>
        <taxon>Bacillariophyta</taxon>
        <taxon>Bacillariophyceae</taxon>
        <taxon>Bacillariophycidae</taxon>
        <taxon>Naviculales</taxon>
        <taxon>Naviculaceae</taxon>
        <taxon>Craspedostauros</taxon>
    </lineage>
</organism>
<dbReference type="EMBL" id="HBEF01005527">
    <property type="protein sequence ID" value="CAD8331327.1"/>
    <property type="molecule type" value="Transcribed_RNA"/>
</dbReference>
<dbReference type="SUPFAM" id="SSF51430">
    <property type="entry name" value="NAD(P)-linked oxidoreductase"/>
    <property type="match status" value="1"/>
</dbReference>
<feature type="domain" description="NADP-dependent oxidoreductase" evidence="2">
    <location>
        <begin position="22"/>
        <end position="292"/>
    </location>
</feature>
<dbReference type="PANTHER" id="PTHR43364">
    <property type="entry name" value="NADH-SPECIFIC METHYLGLYOXAL REDUCTASE-RELATED"/>
    <property type="match status" value="1"/>
</dbReference>
<dbReference type="InterPro" id="IPR020471">
    <property type="entry name" value="AKR"/>
</dbReference>
<proteinExistence type="predicted"/>
<evidence type="ECO:0000313" key="3">
    <source>
        <dbReference type="EMBL" id="CAD8331327.1"/>
    </source>
</evidence>
<dbReference type="PANTHER" id="PTHR43364:SF4">
    <property type="entry name" value="NAD(P)-LINKED OXIDOREDUCTASE SUPERFAMILY PROTEIN"/>
    <property type="match status" value="1"/>
</dbReference>
<dbReference type="InterPro" id="IPR050523">
    <property type="entry name" value="AKR_Detox_Biosynth"/>
</dbReference>
<keyword evidence="1" id="KW-0560">Oxidoreductase</keyword>
<dbReference type="GO" id="GO:0016491">
    <property type="term" value="F:oxidoreductase activity"/>
    <property type="evidence" value="ECO:0007669"/>
    <property type="project" value="UniProtKB-KW"/>
</dbReference>
<evidence type="ECO:0000256" key="1">
    <source>
        <dbReference type="ARBA" id="ARBA00023002"/>
    </source>
</evidence>
<dbReference type="CDD" id="cd19075">
    <property type="entry name" value="AKR_AKR7A1-5"/>
    <property type="match status" value="1"/>
</dbReference>
<sequence>MEAFVNTVRDEAASSGAPDGAMMDTAIMYQKGNTQKVMGKICQRSTVLGSPRIAAKANPIAPGNDLSPPNLRQQLEDSLRDLQVEQVDLFYLHAPDANNPIEPTLETVQALYEEGRFLRFGLSNFTAWETVHIHAYMKQRSYILPTVYQGMYNAITRMVETELFPALRRCDMVFYAYNPLAGGMLTGKYTPQCDNKDVGQRFAGSSWWAKIYRDRFQQADQYAAIELVRQAVGNDIAMADASLRWMRYHSKLIADDGIIVGSSSLHHLQTNLAALQQGPLPASVVEAFDTANERCAHICPMYSRGYSGSKLE</sequence>
<dbReference type="Pfam" id="PF00248">
    <property type="entry name" value="Aldo_ket_red"/>
    <property type="match status" value="1"/>
</dbReference>
<name>A0A7R9WPP7_9STRA</name>
<protein>
    <recommendedName>
        <fullName evidence="2">NADP-dependent oxidoreductase domain-containing protein</fullName>
    </recommendedName>
</protein>
<accession>A0A7R9WPP7</accession>
<dbReference type="PRINTS" id="PR00069">
    <property type="entry name" value="ALDKETRDTASE"/>
</dbReference>
<dbReference type="AlphaFoldDB" id="A0A7R9WPP7"/>
<evidence type="ECO:0000259" key="2">
    <source>
        <dbReference type="Pfam" id="PF00248"/>
    </source>
</evidence>
<dbReference type="InterPro" id="IPR036812">
    <property type="entry name" value="NAD(P)_OxRdtase_dom_sf"/>
</dbReference>
<dbReference type="Gene3D" id="3.20.20.100">
    <property type="entry name" value="NADP-dependent oxidoreductase domain"/>
    <property type="match status" value="1"/>
</dbReference>
<dbReference type="InterPro" id="IPR023210">
    <property type="entry name" value="NADP_OxRdtase_dom"/>
</dbReference>
<reference evidence="3" key="1">
    <citation type="submission" date="2021-01" db="EMBL/GenBank/DDBJ databases">
        <authorList>
            <person name="Corre E."/>
            <person name="Pelletier E."/>
            <person name="Niang G."/>
            <person name="Scheremetjew M."/>
            <person name="Finn R."/>
            <person name="Kale V."/>
            <person name="Holt S."/>
            <person name="Cochrane G."/>
            <person name="Meng A."/>
            <person name="Brown T."/>
            <person name="Cohen L."/>
        </authorList>
    </citation>
    <scope>NUCLEOTIDE SEQUENCE</scope>
    <source>
        <strain evidence="3">CCMP3328</strain>
    </source>
</reference>
<gene>
    <name evidence="3" type="ORF">CAUS1442_LOCUS3426</name>
</gene>